<feature type="domain" description="ABC transporter" evidence="10">
    <location>
        <begin position="973"/>
        <end position="1210"/>
    </location>
</feature>
<keyword evidence="7 9" id="KW-1133">Transmembrane helix</keyword>
<evidence type="ECO:0000256" key="8">
    <source>
        <dbReference type="ARBA" id="ARBA00023136"/>
    </source>
</evidence>
<dbReference type="GO" id="GO:0015421">
    <property type="term" value="F:ABC-type oligopeptide transporter activity"/>
    <property type="evidence" value="ECO:0007669"/>
    <property type="project" value="TreeGrafter"/>
</dbReference>
<keyword evidence="8 9" id="KW-0472">Membrane</keyword>
<dbReference type="Gene3D" id="1.20.1560.10">
    <property type="entry name" value="ABC transporter type 1, transmembrane domain"/>
    <property type="match status" value="1"/>
</dbReference>
<dbReference type="SUPFAM" id="SSF90123">
    <property type="entry name" value="ABC transporter transmembrane region"/>
    <property type="match status" value="2"/>
</dbReference>
<dbReference type="AlphaFoldDB" id="A0A7E4VAD8"/>
<feature type="transmembrane region" description="Helical" evidence="9">
    <location>
        <begin position="160"/>
        <end position="178"/>
    </location>
</feature>
<feature type="transmembrane region" description="Helical" evidence="9">
    <location>
        <begin position="818"/>
        <end position="842"/>
    </location>
</feature>
<dbReference type="CDD" id="cd18578">
    <property type="entry name" value="ABC_6TM_Pgp_ABCB1_D2_like"/>
    <property type="match status" value="1"/>
</dbReference>
<evidence type="ECO:0000256" key="2">
    <source>
        <dbReference type="ARBA" id="ARBA00007577"/>
    </source>
</evidence>
<evidence type="ECO:0000259" key="10">
    <source>
        <dbReference type="PROSITE" id="PS50893"/>
    </source>
</evidence>
<dbReference type="SMART" id="SM00382">
    <property type="entry name" value="AAA"/>
    <property type="match status" value="2"/>
</dbReference>
<evidence type="ECO:0000256" key="3">
    <source>
        <dbReference type="ARBA" id="ARBA00022448"/>
    </source>
</evidence>
<dbReference type="SUPFAM" id="SSF52540">
    <property type="entry name" value="P-loop containing nucleoside triphosphate hydrolases"/>
    <property type="match status" value="2"/>
</dbReference>
<evidence type="ECO:0000256" key="6">
    <source>
        <dbReference type="ARBA" id="ARBA00022840"/>
    </source>
</evidence>
<dbReference type="GO" id="GO:0090374">
    <property type="term" value="P:oligopeptide export from mitochondrion"/>
    <property type="evidence" value="ECO:0007669"/>
    <property type="project" value="TreeGrafter"/>
</dbReference>
<evidence type="ECO:0000259" key="11">
    <source>
        <dbReference type="PROSITE" id="PS50929"/>
    </source>
</evidence>
<dbReference type="Gene3D" id="3.40.50.300">
    <property type="entry name" value="P-loop containing nucleotide triphosphate hydrolases"/>
    <property type="match status" value="2"/>
</dbReference>
<dbReference type="CDD" id="cd18577">
    <property type="entry name" value="ABC_6TM_Pgp_ABCB1_D1_like"/>
    <property type="match status" value="1"/>
</dbReference>
<dbReference type="InterPro" id="IPR003439">
    <property type="entry name" value="ABC_transporter-like_ATP-bd"/>
</dbReference>
<feature type="domain" description="ABC transmembrane type-1" evidence="11">
    <location>
        <begin position="681"/>
        <end position="966"/>
    </location>
</feature>
<feature type="domain" description="ABC transporter" evidence="10">
    <location>
        <begin position="361"/>
        <end position="597"/>
    </location>
</feature>
<dbReference type="InterPro" id="IPR027417">
    <property type="entry name" value="P-loop_NTPase"/>
</dbReference>
<dbReference type="GO" id="GO:0005524">
    <property type="term" value="F:ATP binding"/>
    <property type="evidence" value="ECO:0007669"/>
    <property type="project" value="UniProtKB-KW"/>
</dbReference>
<dbReference type="FunFam" id="3.40.50.300:FF:000604">
    <property type="entry name" value="ABC transporter B family member 28"/>
    <property type="match status" value="1"/>
</dbReference>
<dbReference type="InterPro" id="IPR017871">
    <property type="entry name" value="ABC_transporter-like_CS"/>
</dbReference>
<feature type="domain" description="ABC transmembrane type-1" evidence="11">
    <location>
        <begin position="27"/>
        <end position="327"/>
    </location>
</feature>
<feature type="transmembrane region" description="Helical" evidence="9">
    <location>
        <begin position="270"/>
        <end position="288"/>
    </location>
</feature>
<keyword evidence="12" id="KW-1185">Reference proteome</keyword>
<protein>
    <submittedName>
        <fullName evidence="13">Multidrug resistance protein 1</fullName>
    </submittedName>
</protein>
<dbReference type="FunFam" id="3.40.50.300:FF:001797">
    <property type="entry name" value="ABC transporter, putative"/>
    <property type="match status" value="1"/>
</dbReference>
<dbReference type="PANTHER" id="PTHR43394">
    <property type="entry name" value="ATP-DEPENDENT PERMEASE MDL1, MITOCHONDRIAL"/>
    <property type="match status" value="1"/>
</dbReference>
<evidence type="ECO:0000256" key="4">
    <source>
        <dbReference type="ARBA" id="ARBA00022692"/>
    </source>
</evidence>
<feature type="transmembrane region" description="Helical" evidence="9">
    <location>
        <begin position="184"/>
        <end position="201"/>
    </location>
</feature>
<feature type="transmembrane region" description="Helical" evidence="9">
    <location>
        <begin position="721"/>
        <end position="743"/>
    </location>
</feature>
<comment type="similarity">
    <text evidence="2">Belongs to the ABC transporter superfamily. ABCB family. Multidrug resistance exporter (TC 3.A.1.201) subfamily.</text>
</comment>
<accession>A0A7E4VAD8</accession>
<proteinExistence type="inferred from homology"/>
<evidence type="ECO:0000256" key="9">
    <source>
        <dbReference type="SAM" id="Phobius"/>
    </source>
</evidence>
<keyword evidence="3" id="KW-0813">Transport</keyword>
<evidence type="ECO:0000256" key="5">
    <source>
        <dbReference type="ARBA" id="ARBA00022741"/>
    </source>
</evidence>
<reference evidence="12" key="1">
    <citation type="journal article" date="2013" name="Genetics">
        <title>The draft genome and transcriptome of Panagrellus redivivus are shaped by the harsh demands of a free-living lifestyle.</title>
        <authorList>
            <person name="Srinivasan J."/>
            <person name="Dillman A.R."/>
            <person name="Macchietto M.G."/>
            <person name="Heikkinen L."/>
            <person name="Lakso M."/>
            <person name="Fracchia K.M."/>
            <person name="Antoshechkin I."/>
            <person name="Mortazavi A."/>
            <person name="Wong G."/>
            <person name="Sternberg P.W."/>
        </authorList>
    </citation>
    <scope>NUCLEOTIDE SEQUENCE [LARGE SCALE GENOMIC DNA]</scope>
    <source>
        <strain evidence="12">MT8872</strain>
    </source>
</reference>
<dbReference type="InterPro" id="IPR036640">
    <property type="entry name" value="ABC1_TM_sf"/>
</dbReference>
<dbReference type="InterPro" id="IPR039421">
    <property type="entry name" value="Type_1_exporter"/>
</dbReference>
<comment type="subcellular location">
    <subcellularLocation>
        <location evidence="1">Membrane</location>
        <topology evidence="1">Multi-pass membrane protein</topology>
    </subcellularLocation>
</comment>
<dbReference type="WBParaSite" id="Pan_g18108.t1">
    <property type="protein sequence ID" value="Pan_g18108.t1"/>
    <property type="gene ID" value="Pan_g18108"/>
</dbReference>
<dbReference type="PROSITE" id="PS00211">
    <property type="entry name" value="ABC_TRANSPORTER_1"/>
    <property type="match status" value="2"/>
</dbReference>
<organism evidence="12 13">
    <name type="scientific">Panagrellus redivivus</name>
    <name type="common">Microworm</name>
    <dbReference type="NCBI Taxonomy" id="6233"/>
    <lineage>
        <taxon>Eukaryota</taxon>
        <taxon>Metazoa</taxon>
        <taxon>Ecdysozoa</taxon>
        <taxon>Nematoda</taxon>
        <taxon>Chromadorea</taxon>
        <taxon>Rhabditida</taxon>
        <taxon>Tylenchina</taxon>
        <taxon>Panagrolaimomorpha</taxon>
        <taxon>Panagrolaimoidea</taxon>
        <taxon>Panagrolaimidae</taxon>
        <taxon>Panagrellus</taxon>
    </lineage>
</organism>
<sequence>MKDGPGPVSLIEMLRYADQTDYYLLTIGLIGCVLTGCLFPITCVIMKDVYLEMMNTETVLHYSNHTLEEVTEVKRVFASAVLGCCLKMVMNGTTIFILGYVSMLSLYVVCERQIYRIRCALFKSILAQDLEWLDSNDTGSITQIMTGEINKIRAGMSDKFGIVIMATTNLICGILYAIFIEWHLALLLLCLSPLIIWSLVTSTKAVMKASRGTVSSYAKAGTIAEEVISGIRTVLAFNGQAREIKRYEVELVKTESDGSRKAFLTGASSAIYSVVLFTSMGITFVYGVHRVVYQSMSPNLIFTVFWSVIHGAMKFGYAMPNFNVIAEARHAAGVVFNVIDLKLFKPFPMDKSLSIFNPAPIIFKNVHFSYPSRPNIKILNGISFEVQPGSHIAFVGHSGCGKSTVFQLLLKFYKKASGSITFAGTDIEYIDDSAIRSAVGIVTQTPLIFSGSVADNVKIGNPEATMNQVVGACVIANADNFINQLPFGYETQIGDGGIGLSGGQKQRIALARALIRDPKILLLDEATSALDAESEAQVKAALDKAAEGRTTITIAHRLTTVRKADCIYVFEKGQIVEKGSHEVLMAAKGHYHRLITAQEVIGGSDDEIVEMPKEDRKQTENSHMEMGSTQFETLMASNTLKNAPWGSLKPSTTTIETSYLKPSLPNAILYCRSETGQITTGIAFSIIRGFQWPLFAVLMGQLFKILASDNLTNAMAEGSNISMYFVIVGIVSGCATLLAGWSLGKSGHSVAKTLRLAVFKNILRQDGAYFDKSEHSVGKMTSRLATDATNIQAAIDHRLSEVIQGVVSLCLGVSYALYINWFITCVCLISAFVLATTQILIINHLKRRDIRDAECSDLANHIASESISGIRMVQAMAYEPIVWAKYCAANIHVYKRAIRRGVIQCFNFAVSNAFTSYNFAVAYSTGVILICNDIGTPYTVYQVIESLHMAATLIIAASNYFPEYLKARASAGIIMNMISEEPEIDSMSTSGLTPPINGSVSFSGVTFAYPNTKSLFALNNLTFTAPEGKMIALKIDGTDLRKINLTHLRNSMSIVSQEPVLFNTSISENIAYAMPSASFTDVIEAAKLANIHEFVMGLPEKYRTIVGEKGALLSGGQKQRIAIARAMLRKPKILLLDEATSALDTESEKLVQEALDNAKQSRTCIVVAHRLATIQHADCIVVMKDGTVVEVGTHENLIGIGGVYARFVARQKLR</sequence>
<dbReference type="GO" id="GO:0016887">
    <property type="term" value="F:ATP hydrolysis activity"/>
    <property type="evidence" value="ECO:0007669"/>
    <property type="project" value="InterPro"/>
</dbReference>
<dbReference type="InterPro" id="IPR003593">
    <property type="entry name" value="AAA+_ATPase"/>
</dbReference>
<reference evidence="13" key="2">
    <citation type="submission" date="2020-10" db="UniProtKB">
        <authorList>
            <consortium name="WormBaseParasite"/>
        </authorList>
    </citation>
    <scope>IDENTIFICATION</scope>
</reference>
<evidence type="ECO:0000256" key="1">
    <source>
        <dbReference type="ARBA" id="ARBA00004141"/>
    </source>
</evidence>
<feature type="transmembrane region" description="Helical" evidence="9">
    <location>
        <begin position="22"/>
        <end position="45"/>
    </location>
</feature>
<dbReference type="InterPro" id="IPR011527">
    <property type="entry name" value="ABC1_TM_dom"/>
</dbReference>
<keyword evidence="6" id="KW-0067">ATP-binding</keyword>
<evidence type="ECO:0000256" key="7">
    <source>
        <dbReference type="ARBA" id="ARBA00022989"/>
    </source>
</evidence>
<dbReference type="GO" id="GO:0005743">
    <property type="term" value="C:mitochondrial inner membrane"/>
    <property type="evidence" value="ECO:0007669"/>
    <property type="project" value="TreeGrafter"/>
</dbReference>
<keyword evidence="4 9" id="KW-0812">Transmembrane</keyword>
<dbReference type="PANTHER" id="PTHR43394:SF27">
    <property type="entry name" value="ATP-DEPENDENT TRANSLOCASE ABCB1-LIKE"/>
    <property type="match status" value="1"/>
</dbReference>
<dbReference type="Proteomes" id="UP000492821">
    <property type="component" value="Unassembled WGS sequence"/>
</dbReference>
<dbReference type="PROSITE" id="PS51257">
    <property type="entry name" value="PROKAR_LIPOPROTEIN"/>
    <property type="match status" value="1"/>
</dbReference>
<evidence type="ECO:0000313" key="13">
    <source>
        <dbReference type="WBParaSite" id="Pan_g18108.t1"/>
    </source>
</evidence>
<keyword evidence="5" id="KW-0547">Nucleotide-binding</keyword>
<dbReference type="Pfam" id="PF00005">
    <property type="entry name" value="ABC_tran"/>
    <property type="match status" value="2"/>
</dbReference>
<dbReference type="PROSITE" id="PS50929">
    <property type="entry name" value="ABC_TM1F"/>
    <property type="match status" value="2"/>
</dbReference>
<dbReference type="Pfam" id="PF00664">
    <property type="entry name" value="ABC_membrane"/>
    <property type="match status" value="2"/>
</dbReference>
<name>A0A7E4VAD8_PANRE</name>
<evidence type="ECO:0000313" key="12">
    <source>
        <dbReference type="Proteomes" id="UP000492821"/>
    </source>
</evidence>
<dbReference type="PROSITE" id="PS50893">
    <property type="entry name" value="ABC_TRANSPORTER_2"/>
    <property type="match status" value="2"/>
</dbReference>